<keyword evidence="3" id="KW-0804">Transcription</keyword>
<dbReference type="Gene3D" id="1.10.10.10">
    <property type="entry name" value="Winged helix-like DNA-binding domain superfamily/Winged helix DNA-binding domain"/>
    <property type="match status" value="1"/>
</dbReference>
<dbReference type="Pfam" id="PF00392">
    <property type="entry name" value="GntR"/>
    <property type="match status" value="1"/>
</dbReference>
<evidence type="ECO:0000256" key="3">
    <source>
        <dbReference type="ARBA" id="ARBA00023163"/>
    </source>
</evidence>
<keyword evidence="1" id="KW-0805">Transcription regulation</keyword>
<dbReference type="InterPro" id="IPR036388">
    <property type="entry name" value="WH-like_DNA-bd_sf"/>
</dbReference>
<keyword evidence="6" id="KW-1185">Reference proteome</keyword>
<comment type="caution">
    <text evidence="5">The sequence shown here is derived from an EMBL/GenBank/DDBJ whole genome shotgun (WGS) entry which is preliminary data.</text>
</comment>
<evidence type="ECO:0000256" key="1">
    <source>
        <dbReference type="ARBA" id="ARBA00023015"/>
    </source>
</evidence>
<keyword evidence="2" id="KW-0238">DNA-binding</keyword>
<dbReference type="Gene3D" id="3.40.1410.10">
    <property type="entry name" value="Chorismate lyase-like"/>
    <property type="match status" value="1"/>
</dbReference>
<evidence type="ECO:0000259" key="4">
    <source>
        <dbReference type="PROSITE" id="PS50949"/>
    </source>
</evidence>
<dbReference type="AlphaFoldDB" id="A0A0J1CWR1"/>
<dbReference type="PRINTS" id="PR00035">
    <property type="entry name" value="HTHGNTR"/>
</dbReference>
<dbReference type="PANTHER" id="PTHR44846:SF1">
    <property type="entry name" value="MANNOSYL-D-GLYCERATE TRANSPORT_METABOLISM SYSTEM REPRESSOR MNGR-RELATED"/>
    <property type="match status" value="1"/>
</dbReference>
<name>A0A0J1CWR1_9BURK</name>
<gene>
    <name evidence="5" type="ORF">EOS_17155</name>
</gene>
<dbReference type="InterPro" id="IPR050679">
    <property type="entry name" value="Bact_HTH_transcr_reg"/>
</dbReference>
<dbReference type="InterPro" id="IPR036390">
    <property type="entry name" value="WH_DNA-bd_sf"/>
</dbReference>
<dbReference type="GO" id="GO:0003700">
    <property type="term" value="F:DNA-binding transcription factor activity"/>
    <property type="evidence" value="ECO:0007669"/>
    <property type="project" value="InterPro"/>
</dbReference>
<organism evidence="5 6">
    <name type="scientific">Caballeronia mineralivorans PML1(12)</name>
    <dbReference type="NCBI Taxonomy" id="908627"/>
    <lineage>
        <taxon>Bacteria</taxon>
        <taxon>Pseudomonadati</taxon>
        <taxon>Pseudomonadota</taxon>
        <taxon>Betaproteobacteria</taxon>
        <taxon>Burkholderiales</taxon>
        <taxon>Burkholderiaceae</taxon>
        <taxon>Caballeronia</taxon>
    </lineage>
</organism>
<dbReference type="CDD" id="cd07377">
    <property type="entry name" value="WHTH_GntR"/>
    <property type="match status" value="1"/>
</dbReference>
<accession>A0A0J1CWR1</accession>
<dbReference type="PANTHER" id="PTHR44846">
    <property type="entry name" value="MANNOSYL-D-GLYCERATE TRANSPORT/METABOLISM SYSTEM REPRESSOR MNGR-RELATED"/>
    <property type="match status" value="1"/>
</dbReference>
<dbReference type="OrthoDB" id="7363114at2"/>
<evidence type="ECO:0000256" key="2">
    <source>
        <dbReference type="ARBA" id="ARBA00023125"/>
    </source>
</evidence>
<evidence type="ECO:0000313" key="6">
    <source>
        <dbReference type="Proteomes" id="UP000035963"/>
    </source>
</evidence>
<sequence>MNKAIRPPRGIDRTSPVPYYLQLSTLMQQAIDRGEYAPGDRLPTESDLCRDYDLARSTVRETLRHLVDEGRIKVVPRRGAFVAEQTGSGWLLQVAQGFFEAEVDHHHREVETRVIEAMCCPLPDAAAVALDLEGGDDGFKLARVRRLDGNLALYSVNYMLPEIEQAVRSSEVMSGGGSLNKVLQSAGFEVFRARRSVEAVAATEELSKLLAVPAHTPLLLITSVSWDRNNKPFDFYTSWLRSDVVKVTVEAQAAVGND</sequence>
<feature type="domain" description="HTH gntR-type" evidence="4">
    <location>
        <begin position="17"/>
        <end position="85"/>
    </location>
</feature>
<dbReference type="SMART" id="SM00866">
    <property type="entry name" value="UTRA"/>
    <property type="match status" value="1"/>
</dbReference>
<dbReference type="PATRIC" id="fig|908627.4.peg.3844"/>
<dbReference type="SUPFAM" id="SSF64288">
    <property type="entry name" value="Chorismate lyase-like"/>
    <property type="match status" value="1"/>
</dbReference>
<dbReference type="GO" id="GO:0003677">
    <property type="term" value="F:DNA binding"/>
    <property type="evidence" value="ECO:0007669"/>
    <property type="project" value="UniProtKB-KW"/>
</dbReference>
<proteinExistence type="predicted"/>
<dbReference type="InterPro" id="IPR028978">
    <property type="entry name" value="Chorismate_lyase_/UTRA_dom_sf"/>
</dbReference>
<dbReference type="InterPro" id="IPR000524">
    <property type="entry name" value="Tscrpt_reg_HTH_GntR"/>
</dbReference>
<dbReference type="EMBL" id="AEJF01000108">
    <property type="protein sequence ID" value="KLU25014.1"/>
    <property type="molecule type" value="Genomic_DNA"/>
</dbReference>
<dbReference type="InterPro" id="IPR011663">
    <property type="entry name" value="UTRA"/>
</dbReference>
<dbReference type="GO" id="GO:0045892">
    <property type="term" value="P:negative regulation of DNA-templated transcription"/>
    <property type="evidence" value="ECO:0007669"/>
    <property type="project" value="TreeGrafter"/>
</dbReference>
<dbReference type="SUPFAM" id="SSF46785">
    <property type="entry name" value="Winged helix' DNA-binding domain"/>
    <property type="match status" value="1"/>
</dbReference>
<dbReference type="SMART" id="SM00345">
    <property type="entry name" value="HTH_GNTR"/>
    <property type="match status" value="1"/>
</dbReference>
<protein>
    <submittedName>
        <fullName evidence="5">GntR family transcriptional regulator</fullName>
    </submittedName>
</protein>
<evidence type="ECO:0000313" key="5">
    <source>
        <dbReference type="EMBL" id="KLU25014.1"/>
    </source>
</evidence>
<dbReference type="PROSITE" id="PS50949">
    <property type="entry name" value="HTH_GNTR"/>
    <property type="match status" value="1"/>
</dbReference>
<reference evidence="5 6" key="1">
    <citation type="journal article" date="2015" name="Genome Announc.">
        <title>Draft Genome Sequence of Burkholderia sp. Strain PML1(12), an Ectomycorrhizosphere-Inhabiting Bacterium with Effective Mineral-Weathering Ability.</title>
        <authorList>
            <person name="Uroz S."/>
            <person name="Oger P."/>
        </authorList>
    </citation>
    <scope>NUCLEOTIDE SEQUENCE [LARGE SCALE GENOMIC DNA]</scope>
    <source>
        <strain evidence="6">PML1(12)</strain>
    </source>
</reference>
<dbReference type="Pfam" id="PF07702">
    <property type="entry name" value="UTRA"/>
    <property type="match status" value="1"/>
</dbReference>
<dbReference type="Proteomes" id="UP000035963">
    <property type="component" value="Unassembled WGS sequence"/>
</dbReference>